<dbReference type="RefSeq" id="XP_010232530.1">
    <property type="nucleotide sequence ID" value="XM_010234228.3"/>
</dbReference>
<reference evidence="6" key="3">
    <citation type="submission" date="2018-08" db="UniProtKB">
        <authorList>
            <consortium name="EnsemblPlants"/>
        </authorList>
    </citation>
    <scope>IDENTIFICATION</scope>
    <source>
        <strain evidence="6">cv. Bd21</strain>
    </source>
</reference>
<dbReference type="Gene3D" id="1.25.40.10">
    <property type="entry name" value="Tetratricopeptide repeat domain"/>
    <property type="match status" value="4"/>
</dbReference>
<evidence type="ECO:0000313" key="7">
    <source>
        <dbReference type="Proteomes" id="UP000008810"/>
    </source>
</evidence>
<evidence type="ECO:0008006" key="8">
    <source>
        <dbReference type="Google" id="ProtNLM"/>
    </source>
</evidence>
<evidence type="ECO:0000313" key="6">
    <source>
        <dbReference type="EnsemblPlants" id="KQK10479"/>
    </source>
</evidence>
<sequence length="820" mass="92235">MALYRRLLLIRRLSHSDFLPYTINPQPALSSPLLPPSRHFAFSSAEEAAAERRRRKRRLRIEPPLHALRRDPSSPPPQRDPNAPRLPETTSSLVGPRLSLHNRVQSLIRSGDLDGATVVARAAVSSRVRPTVFTCNAVAASMVRAGRYDDAVSLFDFFFRRSNIVPNVVSYNTLILAHCEADRVDKALQANQELLDGATSFSPSAVTYRHLTKGLVAAGRIQEAHQLLHEMYNRGHGADSIVYKNLIDGYIHLDNWGKAFELFDELREKAAVYDGVVHTSFMEGYWKKGMDKEAMENYESLLDRKFKMTPATCNVLLETLFKHDKLKEANDLWETMVDNHTPPSFIGINSESYNVMVNQCFKEGKFHEAIKVFHRQPRKNVQIDVGCFNNIIGKLCENGLLSEAEMLFQEMESKSVLPDVYTYTYLVDSCFKICRVDDTMQYFYKMADGREHGPKFNIGFFNRMFEGLTEAGRIDDALKVYGRMPDKEIKPNTTTFEILVKALCKERELDRTRDLVRDMSRGGVVAPPEFREFVSEIFKNADRHDEIEKAFEEKPEPPSQPRPDFRPRNSPQGLPGFASNQTQGSYTAQQGQAGYGSPRPFQPGNDASQVQQPEWMSPKSQQPVFGNQQVEKTEVGAPQCGLPSQGKQHGIALPQDQQAEFGTSLPYQHAVGASQVHQPDFRSAPPVQPGFGTRPQQPTDISHQAQHPRFGTSRPWQTAYDAQQVHHQAQQPENGTHQAQQPENGTHQAQQPGYDAPQAQQSGYGAYQPSRALLGTHEAPQSSLGSWSPQGGPKFATQTPQQDFNAQTPDDIAVKYSQHY</sequence>
<feature type="repeat" description="PPR" evidence="3">
    <location>
        <begin position="349"/>
        <end position="383"/>
    </location>
</feature>
<dbReference type="InterPro" id="IPR052308">
    <property type="entry name" value="PPR_domain-containing"/>
</dbReference>
<dbReference type="HOGENOM" id="CLU_012783_1_0_1"/>
<dbReference type="Proteomes" id="UP000008810">
    <property type="component" value="Chromosome 2"/>
</dbReference>
<feature type="repeat" description="PPR" evidence="3">
    <location>
        <begin position="239"/>
        <end position="269"/>
    </location>
</feature>
<dbReference type="PANTHER" id="PTHR47937">
    <property type="entry name" value="PLASTID TRANSCRIPTIONALLY ACTIVE CHROMOSOME 2-LIKE PROTEIN"/>
    <property type="match status" value="1"/>
</dbReference>
<evidence type="ECO:0000256" key="3">
    <source>
        <dbReference type="PROSITE-ProRule" id="PRU00708"/>
    </source>
</evidence>
<evidence type="ECO:0000256" key="4">
    <source>
        <dbReference type="SAM" id="MobiDB-lite"/>
    </source>
</evidence>
<dbReference type="NCBIfam" id="TIGR00756">
    <property type="entry name" value="PPR"/>
    <property type="match status" value="6"/>
</dbReference>
<feature type="region of interest" description="Disordered" evidence="4">
    <location>
        <begin position="637"/>
        <end position="820"/>
    </location>
</feature>
<gene>
    <name evidence="6" type="primary">LOC100820999</name>
    <name evidence="5" type="ORF">BRADI_2g54360v3</name>
</gene>
<reference evidence="5 6" key="1">
    <citation type="journal article" date="2010" name="Nature">
        <title>Genome sequencing and analysis of the model grass Brachypodium distachyon.</title>
        <authorList>
            <consortium name="International Brachypodium Initiative"/>
        </authorList>
    </citation>
    <scope>NUCLEOTIDE SEQUENCE [LARGE SCALE GENOMIC DNA]</scope>
    <source>
        <strain evidence="5">Bd21</strain>
        <strain evidence="6">cv. Bd21</strain>
    </source>
</reference>
<dbReference type="EMBL" id="CM000881">
    <property type="protein sequence ID" value="KQK10479.1"/>
    <property type="molecule type" value="Genomic_DNA"/>
</dbReference>
<feature type="repeat" description="PPR" evidence="3">
    <location>
        <begin position="131"/>
        <end position="166"/>
    </location>
</feature>
<feature type="repeat" description="PPR" evidence="3">
    <location>
        <begin position="384"/>
        <end position="418"/>
    </location>
</feature>
<dbReference type="InterPro" id="IPR002885">
    <property type="entry name" value="PPR_rpt"/>
</dbReference>
<keyword evidence="7" id="KW-1185">Reference proteome</keyword>
<dbReference type="PROSITE" id="PS51375">
    <property type="entry name" value="PPR"/>
    <property type="match status" value="8"/>
</dbReference>
<dbReference type="OrthoDB" id="185373at2759"/>
<feature type="compositionally biased region" description="Polar residues" evidence="4">
    <location>
        <begin position="779"/>
        <end position="789"/>
    </location>
</feature>
<evidence type="ECO:0000256" key="1">
    <source>
        <dbReference type="ARBA" id="ARBA00022737"/>
    </source>
</evidence>
<evidence type="ECO:0000256" key="2">
    <source>
        <dbReference type="ARBA" id="ARBA00022946"/>
    </source>
</evidence>
<dbReference type="OMA" id="NYPQMAR"/>
<dbReference type="Pfam" id="PF13041">
    <property type="entry name" value="PPR_2"/>
    <property type="match status" value="2"/>
</dbReference>
<dbReference type="Pfam" id="PF12854">
    <property type="entry name" value="PPR_1"/>
    <property type="match status" value="1"/>
</dbReference>
<protein>
    <recommendedName>
        <fullName evidence="8">Pentacotripeptide-repeat region of PRORP domain-containing protein</fullName>
    </recommendedName>
</protein>
<dbReference type="KEGG" id="bdi:100820999"/>
<feature type="compositionally biased region" description="Polar residues" evidence="4">
    <location>
        <begin position="578"/>
        <end position="592"/>
    </location>
</feature>
<proteinExistence type="predicted"/>
<dbReference type="Gramene" id="KQK10479">
    <property type="protein sequence ID" value="KQK10479"/>
    <property type="gene ID" value="BRADI_2g54360v3"/>
</dbReference>
<feature type="region of interest" description="Disordered" evidence="4">
    <location>
        <begin position="550"/>
        <end position="625"/>
    </location>
</feature>
<dbReference type="PANTHER" id="PTHR47937:SF2">
    <property type="entry name" value="PENTATRICOPEPTIDE (PPR) REPEAT-CONTAINING PROTEIN, PF01535'-RELATED"/>
    <property type="match status" value="1"/>
</dbReference>
<name>I1HT64_BRADI</name>
<dbReference type="SUPFAM" id="SSF48452">
    <property type="entry name" value="TPR-like"/>
    <property type="match status" value="1"/>
</dbReference>
<dbReference type="AlphaFoldDB" id="I1HT64"/>
<feature type="repeat" description="PPR" evidence="3">
    <location>
        <begin position="204"/>
        <end position="238"/>
    </location>
</feature>
<dbReference type="InterPro" id="IPR011990">
    <property type="entry name" value="TPR-like_helical_dom_sf"/>
</dbReference>
<keyword evidence="1" id="KW-0677">Repeat</keyword>
<accession>I1HT64</accession>
<feature type="compositionally biased region" description="Polar residues" evidence="4">
    <location>
        <begin position="725"/>
        <end position="751"/>
    </location>
</feature>
<keyword evidence="2" id="KW-0809">Transit peptide</keyword>
<feature type="compositionally biased region" description="Polar residues" evidence="4">
    <location>
        <begin position="694"/>
        <end position="705"/>
    </location>
</feature>
<organism evidence="5">
    <name type="scientific">Brachypodium distachyon</name>
    <name type="common">Purple false brome</name>
    <name type="synonym">Trachynia distachya</name>
    <dbReference type="NCBI Taxonomy" id="15368"/>
    <lineage>
        <taxon>Eukaryota</taxon>
        <taxon>Viridiplantae</taxon>
        <taxon>Streptophyta</taxon>
        <taxon>Embryophyta</taxon>
        <taxon>Tracheophyta</taxon>
        <taxon>Spermatophyta</taxon>
        <taxon>Magnoliopsida</taxon>
        <taxon>Liliopsida</taxon>
        <taxon>Poales</taxon>
        <taxon>Poaceae</taxon>
        <taxon>BOP clade</taxon>
        <taxon>Pooideae</taxon>
        <taxon>Stipodae</taxon>
        <taxon>Brachypodieae</taxon>
        <taxon>Brachypodium</taxon>
    </lineage>
</organism>
<feature type="repeat" description="PPR" evidence="3">
    <location>
        <begin position="457"/>
        <end position="491"/>
    </location>
</feature>
<feature type="compositionally biased region" description="Basic and acidic residues" evidence="4">
    <location>
        <begin position="60"/>
        <end position="72"/>
    </location>
</feature>
<evidence type="ECO:0000313" key="5">
    <source>
        <dbReference type="EMBL" id="KQK10479.1"/>
    </source>
</evidence>
<feature type="repeat" description="PPR" evidence="3">
    <location>
        <begin position="492"/>
        <end position="526"/>
    </location>
</feature>
<feature type="region of interest" description="Disordered" evidence="4">
    <location>
        <begin position="52"/>
        <end position="94"/>
    </location>
</feature>
<feature type="compositionally biased region" description="Polar residues" evidence="4">
    <location>
        <begin position="605"/>
        <end position="625"/>
    </location>
</feature>
<dbReference type="eggNOG" id="KOG4197">
    <property type="taxonomic scope" value="Eukaryota"/>
</dbReference>
<dbReference type="STRING" id="15368.I1HT64"/>
<reference evidence="5" key="2">
    <citation type="submission" date="2017-06" db="EMBL/GenBank/DDBJ databases">
        <title>WGS assembly of Brachypodium distachyon.</title>
        <authorList>
            <consortium name="The International Brachypodium Initiative"/>
            <person name="Lucas S."/>
            <person name="Harmon-Smith M."/>
            <person name="Lail K."/>
            <person name="Tice H."/>
            <person name="Grimwood J."/>
            <person name="Bruce D."/>
            <person name="Barry K."/>
            <person name="Shu S."/>
            <person name="Lindquist E."/>
            <person name="Wang M."/>
            <person name="Pitluck S."/>
            <person name="Vogel J.P."/>
            <person name="Garvin D.F."/>
            <person name="Mockler T.C."/>
            <person name="Schmutz J."/>
            <person name="Rokhsar D."/>
            <person name="Bevan M.W."/>
        </authorList>
    </citation>
    <scope>NUCLEOTIDE SEQUENCE</scope>
    <source>
        <strain evidence="5">Bd21</strain>
    </source>
</reference>
<feature type="repeat" description="PPR" evidence="3">
    <location>
        <begin position="309"/>
        <end position="343"/>
    </location>
</feature>
<dbReference type="Pfam" id="PF01535">
    <property type="entry name" value="PPR"/>
    <property type="match status" value="5"/>
</dbReference>
<dbReference type="EnsemblPlants" id="KQK10479">
    <property type="protein sequence ID" value="KQK10479"/>
    <property type="gene ID" value="BRADI_2g54360v3"/>
</dbReference>
<dbReference type="GeneID" id="100820999"/>
<feature type="compositionally biased region" description="Polar residues" evidence="4">
    <location>
        <begin position="796"/>
        <end position="808"/>
    </location>
</feature>